<protein>
    <submittedName>
        <fullName evidence="1">Uncharacterized protein</fullName>
    </submittedName>
</protein>
<reference evidence="2" key="1">
    <citation type="submission" date="2014-09" db="EMBL/GenBank/DDBJ databases">
        <authorList>
            <person name="Mudge J."/>
            <person name="Ramaraj T."/>
            <person name="Lindquist I.E."/>
            <person name="Bharti A.K."/>
            <person name="Sundararajan A."/>
            <person name="Cameron C.T."/>
            <person name="Woodward J.E."/>
            <person name="May G.D."/>
            <person name="Brubaker C."/>
            <person name="Broadhvest J."/>
            <person name="Wilkins T.A."/>
        </authorList>
    </citation>
    <scope>NUCLEOTIDE SEQUENCE</scope>
    <source>
        <strain evidence="2">cv. AKA8401</strain>
    </source>
</reference>
<evidence type="ECO:0000313" key="2">
    <source>
        <dbReference type="Proteomes" id="UP000032142"/>
    </source>
</evidence>
<gene>
    <name evidence="1" type="ORF">F383_32501</name>
</gene>
<dbReference type="Proteomes" id="UP000032142">
    <property type="component" value="Unassembled WGS sequence"/>
</dbReference>
<dbReference type="AlphaFoldDB" id="A0A0B0MV13"/>
<organism evidence="1 2">
    <name type="scientific">Gossypium arboreum</name>
    <name type="common">Tree cotton</name>
    <name type="synonym">Gossypium nanking</name>
    <dbReference type="NCBI Taxonomy" id="29729"/>
    <lineage>
        <taxon>Eukaryota</taxon>
        <taxon>Viridiplantae</taxon>
        <taxon>Streptophyta</taxon>
        <taxon>Embryophyta</taxon>
        <taxon>Tracheophyta</taxon>
        <taxon>Spermatophyta</taxon>
        <taxon>Magnoliopsida</taxon>
        <taxon>eudicotyledons</taxon>
        <taxon>Gunneridae</taxon>
        <taxon>Pentapetalae</taxon>
        <taxon>rosids</taxon>
        <taxon>malvids</taxon>
        <taxon>Malvales</taxon>
        <taxon>Malvaceae</taxon>
        <taxon>Malvoideae</taxon>
        <taxon>Gossypium</taxon>
    </lineage>
</organism>
<proteinExistence type="predicted"/>
<comment type="caution">
    <text evidence="1">The sequence shown here is derived from an EMBL/GenBank/DDBJ whole genome shotgun (WGS) entry which is preliminary data.</text>
</comment>
<keyword evidence="2" id="KW-1185">Reference proteome</keyword>
<sequence length="45" mass="5159">MCYVIYETMCYVIYVNPSAGHVCPTSGWIVRHVLRILDSLCKQPV</sequence>
<name>A0A0B0MV13_GOSAR</name>
<accession>A0A0B0MV13</accession>
<dbReference type="EMBL" id="JRRC01440745">
    <property type="protein sequence ID" value="KHG05958.1"/>
    <property type="molecule type" value="Genomic_DNA"/>
</dbReference>
<evidence type="ECO:0000313" key="1">
    <source>
        <dbReference type="EMBL" id="KHG05958.1"/>
    </source>
</evidence>